<dbReference type="InterPro" id="IPR036378">
    <property type="entry name" value="FAS1_dom_sf"/>
</dbReference>
<dbReference type="InterPro" id="IPR050904">
    <property type="entry name" value="Adhesion/Biosynth-related"/>
</dbReference>
<feature type="domain" description="FAS1" evidence="2">
    <location>
        <begin position="176"/>
        <end position="313"/>
    </location>
</feature>
<dbReference type="GO" id="GO:0016236">
    <property type="term" value="P:macroautophagy"/>
    <property type="evidence" value="ECO:0007669"/>
    <property type="project" value="TreeGrafter"/>
</dbReference>
<dbReference type="EMBL" id="LAFY01000430">
    <property type="protein sequence ID" value="KJX98086.1"/>
    <property type="molecule type" value="Genomic_DNA"/>
</dbReference>
<name>A0A0F4GL21_9PEZI</name>
<dbReference type="Pfam" id="PF02469">
    <property type="entry name" value="Fasciclin"/>
    <property type="match status" value="2"/>
</dbReference>
<accession>A0A0F4GL21</accession>
<dbReference type="STRING" id="1047168.A0A0F4GL21"/>
<dbReference type="PANTHER" id="PTHR10900:SF77">
    <property type="entry name" value="FI19380P1"/>
    <property type="match status" value="1"/>
</dbReference>
<gene>
    <name evidence="3" type="ORF">TI39_contig438g00006</name>
</gene>
<dbReference type="SMART" id="SM00554">
    <property type="entry name" value="FAS1"/>
    <property type="match status" value="2"/>
</dbReference>
<sequence>MLRTFILSAVASLALAQGDLVALLQSQPDLSTLLDFVELVPGLADTLSQATNITIIAPTNQAFDNVPTEVPEGEAIMNRNVSSIEGLLVNHVFAGYYTSSLLSEVPTFAQTLLNTSYRNEFQPFTETPSGQYNGLVLNGDNVNILSGELTVSKVIQGDIMLGEGIVIHVVDTAMSFAPPLQLFTARADLLAYNGALEAADLGLDVGLEEDGGPVNTFTDITFLVPNDLAFQAIGSVVDSVDQAALAQVLEYHIIPDNIVFSPSITNASVASLQGNDLVFSVLPNGEIFVNGAKVLFANVILSNGVAHVIDSVLNPASAPFDRASLDAAAPAYDRIAFPGATPSDDLPITRSLSFASEAIAQTIPTPEILKTLSLVAVTPTSASTVPTQSGSAPSETYTGGAGARPGMMVAGVAAMAGGILAAGM</sequence>
<evidence type="ECO:0000259" key="2">
    <source>
        <dbReference type="PROSITE" id="PS50213"/>
    </source>
</evidence>
<dbReference type="Proteomes" id="UP000033647">
    <property type="component" value="Unassembled WGS sequence"/>
</dbReference>
<proteinExistence type="predicted"/>
<dbReference type="SUPFAM" id="SSF82153">
    <property type="entry name" value="FAS1 domain"/>
    <property type="match status" value="2"/>
</dbReference>
<dbReference type="PANTHER" id="PTHR10900">
    <property type="entry name" value="PERIOSTIN-RELATED"/>
    <property type="match status" value="1"/>
</dbReference>
<comment type="caution">
    <text evidence="3">The sequence shown here is derived from an EMBL/GenBank/DDBJ whole genome shotgun (WGS) entry which is preliminary data.</text>
</comment>
<keyword evidence="1" id="KW-0732">Signal</keyword>
<organism evidence="3 4">
    <name type="scientific">Zymoseptoria brevis</name>
    <dbReference type="NCBI Taxonomy" id="1047168"/>
    <lineage>
        <taxon>Eukaryota</taxon>
        <taxon>Fungi</taxon>
        <taxon>Dikarya</taxon>
        <taxon>Ascomycota</taxon>
        <taxon>Pezizomycotina</taxon>
        <taxon>Dothideomycetes</taxon>
        <taxon>Dothideomycetidae</taxon>
        <taxon>Mycosphaerellales</taxon>
        <taxon>Mycosphaerellaceae</taxon>
        <taxon>Zymoseptoria</taxon>
    </lineage>
</organism>
<evidence type="ECO:0000313" key="4">
    <source>
        <dbReference type="Proteomes" id="UP000033647"/>
    </source>
</evidence>
<dbReference type="InterPro" id="IPR000782">
    <property type="entry name" value="FAS1_domain"/>
</dbReference>
<reference evidence="3 4" key="1">
    <citation type="submission" date="2015-03" db="EMBL/GenBank/DDBJ databases">
        <title>RNA-seq based gene annotation and comparative genomics of four Zymoseptoria species reveal species-specific pathogenicity related genes and transposable element activity.</title>
        <authorList>
            <person name="Grandaubert J."/>
            <person name="Bhattacharyya A."/>
            <person name="Stukenbrock E.H."/>
        </authorList>
    </citation>
    <scope>NUCLEOTIDE SEQUENCE [LARGE SCALE GENOMIC DNA]</scope>
    <source>
        <strain evidence="3 4">Zb18110</strain>
    </source>
</reference>
<dbReference type="GO" id="GO:0000329">
    <property type="term" value="C:fungal-type vacuole membrane"/>
    <property type="evidence" value="ECO:0007669"/>
    <property type="project" value="TreeGrafter"/>
</dbReference>
<feature type="domain" description="FAS1" evidence="2">
    <location>
        <begin position="17"/>
        <end position="174"/>
    </location>
</feature>
<dbReference type="OrthoDB" id="286301at2759"/>
<feature type="signal peptide" evidence="1">
    <location>
        <begin position="1"/>
        <end position="16"/>
    </location>
</feature>
<evidence type="ECO:0000313" key="3">
    <source>
        <dbReference type="EMBL" id="KJX98086.1"/>
    </source>
</evidence>
<evidence type="ECO:0000256" key="1">
    <source>
        <dbReference type="SAM" id="SignalP"/>
    </source>
</evidence>
<feature type="chain" id="PRO_5002468627" evidence="1">
    <location>
        <begin position="17"/>
        <end position="424"/>
    </location>
</feature>
<dbReference type="AlphaFoldDB" id="A0A0F4GL21"/>
<protein>
    <submittedName>
        <fullName evidence="3">Fasciclin domain-containing protein</fullName>
    </submittedName>
</protein>
<dbReference type="Gene3D" id="2.30.180.10">
    <property type="entry name" value="FAS1 domain"/>
    <property type="match status" value="2"/>
</dbReference>
<dbReference type="PROSITE" id="PS50213">
    <property type="entry name" value="FAS1"/>
    <property type="match status" value="2"/>
</dbReference>
<keyword evidence="4" id="KW-1185">Reference proteome</keyword>